<name>A0ABQ3Z6U0_9ACTN</name>
<organism evidence="1 2">
    <name type="scientific">Paractinoplanes durhamensis</name>
    <dbReference type="NCBI Taxonomy" id="113563"/>
    <lineage>
        <taxon>Bacteria</taxon>
        <taxon>Bacillati</taxon>
        <taxon>Actinomycetota</taxon>
        <taxon>Actinomycetes</taxon>
        <taxon>Micromonosporales</taxon>
        <taxon>Micromonosporaceae</taxon>
        <taxon>Paractinoplanes</taxon>
    </lineage>
</organism>
<evidence type="ECO:0000313" key="1">
    <source>
        <dbReference type="EMBL" id="GIE05562.1"/>
    </source>
</evidence>
<gene>
    <name evidence="1" type="ORF">Adu01nite_69120</name>
</gene>
<reference evidence="1 2" key="1">
    <citation type="submission" date="2021-01" db="EMBL/GenBank/DDBJ databases">
        <title>Whole genome shotgun sequence of Actinoplanes durhamensis NBRC 14914.</title>
        <authorList>
            <person name="Komaki H."/>
            <person name="Tamura T."/>
        </authorList>
    </citation>
    <scope>NUCLEOTIDE SEQUENCE [LARGE SCALE GENOMIC DNA]</scope>
    <source>
        <strain evidence="1 2">NBRC 14914</strain>
    </source>
</reference>
<sequence length="60" mass="6361">MTDQFSVITQDLVAHSRTVDAIGDGVREAGDAGLTVRAGGDAYGKICHFLPPLWASCRTL</sequence>
<proteinExistence type="predicted"/>
<protein>
    <submittedName>
        <fullName evidence="1">Uncharacterized protein</fullName>
    </submittedName>
</protein>
<keyword evidence="2" id="KW-1185">Reference proteome</keyword>
<dbReference type="RefSeq" id="WP_203733377.1">
    <property type="nucleotide sequence ID" value="NZ_BAAATX010000009.1"/>
</dbReference>
<accession>A0ABQ3Z6U0</accession>
<dbReference type="Proteomes" id="UP000637628">
    <property type="component" value="Unassembled WGS sequence"/>
</dbReference>
<comment type="caution">
    <text evidence="1">The sequence shown here is derived from an EMBL/GenBank/DDBJ whole genome shotgun (WGS) entry which is preliminary data.</text>
</comment>
<evidence type="ECO:0000313" key="2">
    <source>
        <dbReference type="Proteomes" id="UP000637628"/>
    </source>
</evidence>
<dbReference type="EMBL" id="BOML01000057">
    <property type="protein sequence ID" value="GIE05562.1"/>
    <property type="molecule type" value="Genomic_DNA"/>
</dbReference>